<dbReference type="InterPro" id="IPR008995">
    <property type="entry name" value="Mo/tungstate-bd_C_term_dom"/>
</dbReference>
<dbReference type="InterPro" id="IPR003593">
    <property type="entry name" value="AAA+_ATPase"/>
</dbReference>
<evidence type="ECO:0000256" key="3">
    <source>
        <dbReference type="ARBA" id="ARBA00022840"/>
    </source>
</evidence>
<dbReference type="Gene3D" id="2.40.50.100">
    <property type="match status" value="1"/>
</dbReference>
<evidence type="ECO:0000313" key="6">
    <source>
        <dbReference type="Proteomes" id="UP000187059"/>
    </source>
</evidence>
<dbReference type="Gene3D" id="3.40.50.300">
    <property type="entry name" value="P-loop containing nucleotide triphosphate hydrolases"/>
    <property type="match status" value="1"/>
</dbReference>
<dbReference type="GO" id="GO:0016887">
    <property type="term" value="F:ATP hydrolysis activity"/>
    <property type="evidence" value="ECO:0007669"/>
    <property type="project" value="InterPro"/>
</dbReference>
<keyword evidence="5" id="KW-0614">Plasmid</keyword>
<dbReference type="PROSITE" id="PS50893">
    <property type="entry name" value="ABC_TRANSPORTER_2"/>
    <property type="match status" value="1"/>
</dbReference>
<dbReference type="RefSeq" id="WP_076706335.1">
    <property type="nucleotide sequence ID" value="NZ_CP015097.1"/>
</dbReference>
<name>A0A1P8V164_9RHOB</name>
<dbReference type="EMBL" id="CP015097">
    <property type="protein sequence ID" value="APZ55393.1"/>
    <property type="molecule type" value="Genomic_DNA"/>
</dbReference>
<dbReference type="AlphaFoldDB" id="A0A1P8V164"/>
<dbReference type="GO" id="GO:0015697">
    <property type="term" value="P:quaternary ammonium group transport"/>
    <property type="evidence" value="ECO:0007669"/>
    <property type="project" value="UniProtKB-ARBA"/>
</dbReference>
<dbReference type="KEGG" id="paby:Ga0080574_TMP5111"/>
<dbReference type="InterPro" id="IPR013611">
    <property type="entry name" value="Transp-assoc_OB_typ2"/>
</dbReference>
<evidence type="ECO:0000313" key="5">
    <source>
        <dbReference type="EMBL" id="APZ55393.1"/>
    </source>
</evidence>
<dbReference type="InterPro" id="IPR027417">
    <property type="entry name" value="P-loop_NTPase"/>
</dbReference>
<geneLocation type="plasmid" evidence="6">
    <name>ppaby7</name>
</geneLocation>
<dbReference type="Proteomes" id="UP000187059">
    <property type="component" value="Plasmid pPABY7"/>
</dbReference>
<dbReference type="PANTHER" id="PTHR42781">
    <property type="entry name" value="SPERMIDINE/PUTRESCINE IMPORT ATP-BINDING PROTEIN POTA"/>
    <property type="match status" value="1"/>
</dbReference>
<dbReference type="PANTHER" id="PTHR42781:SF4">
    <property type="entry name" value="SPERMIDINE_PUTRESCINE IMPORT ATP-BINDING PROTEIN POTA"/>
    <property type="match status" value="1"/>
</dbReference>
<dbReference type="Pfam" id="PF00005">
    <property type="entry name" value="ABC_tran"/>
    <property type="match status" value="1"/>
</dbReference>
<gene>
    <name evidence="5" type="ORF">Ga0080574_TMP5111</name>
</gene>
<keyword evidence="1" id="KW-0813">Transport</keyword>
<dbReference type="OrthoDB" id="9802264at2"/>
<dbReference type="GO" id="GO:0005524">
    <property type="term" value="F:ATP binding"/>
    <property type="evidence" value="ECO:0007669"/>
    <property type="project" value="UniProtKB-KW"/>
</dbReference>
<organism evidence="5 6">
    <name type="scientific">Salipiger abyssi</name>
    <dbReference type="NCBI Taxonomy" id="1250539"/>
    <lineage>
        <taxon>Bacteria</taxon>
        <taxon>Pseudomonadati</taxon>
        <taxon>Pseudomonadota</taxon>
        <taxon>Alphaproteobacteria</taxon>
        <taxon>Rhodobacterales</taxon>
        <taxon>Roseobacteraceae</taxon>
        <taxon>Salipiger</taxon>
    </lineage>
</organism>
<keyword evidence="2" id="KW-0547">Nucleotide-binding</keyword>
<reference evidence="5 6" key="1">
    <citation type="submission" date="2016-04" db="EMBL/GenBank/DDBJ databases">
        <title>Deep-sea bacteria in the southern Pacific.</title>
        <authorList>
            <person name="Tang K."/>
        </authorList>
    </citation>
    <scope>NUCLEOTIDE SEQUENCE [LARGE SCALE GENOMIC DNA]</scope>
    <source>
        <strain evidence="5 6">JLT2014</strain>
        <plasmid evidence="6">ppaby7</plasmid>
    </source>
</reference>
<accession>A0A1P8V164</accession>
<dbReference type="InterPro" id="IPR017871">
    <property type="entry name" value="ABC_transporter-like_CS"/>
</dbReference>
<sequence length="372" mass="40349">MVFRAAAARSGQSDVQGASLSLHGLCKDYGSANAVRGIDLTLSPGRFLTLLGPSGSGKTTTLMMIAGFIDPSAGEIRINGRDVTELPAHKRDIGMVFQNYALFPHLTVQDNVGFALTMRGMPKRQMHEKAQDFLELVGLGGFAKRYPHQLSGGQQQRVALARALVFSPSLVLMDEPLGALDRRLRLQMQEEIKRIHEDLGITVVYVTHDQEEALTMSDDIAVMEDGVIASFASPRDTYEAPGNRFTAKFIGESNFLLGHCDSCDAGIATVTVGKSALRVVAAEPLARGQEATVFVRPERLRLADAGSGIDNAQPCELISEIYLGESCIYTVRLRDGTQLKVRRPNRGIGVPPEQIADLVVGFEPENGRILTS</sequence>
<dbReference type="GO" id="GO:0022857">
    <property type="term" value="F:transmembrane transporter activity"/>
    <property type="evidence" value="ECO:0007669"/>
    <property type="project" value="InterPro"/>
</dbReference>
<dbReference type="Pfam" id="PF08402">
    <property type="entry name" value="TOBE_2"/>
    <property type="match status" value="1"/>
</dbReference>
<dbReference type="InterPro" id="IPR003439">
    <property type="entry name" value="ABC_transporter-like_ATP-bd"/>
</dbReference>
<dbReference type="SUPFAM" id="SSF52540">
    <property type="entry name" value="P-loop containing nucleoside triphosphate hydrolases"/>
    <property type="match status" value="1"/>
</dbReference>
<proteinExistence type="predicted"/>
<evidence type="ECO:0000259" key="4">
    <source>
        <dbReference type="PROSITE" id="PS50893"/>
    </source>
</evidence>
<dbReference type="SUPFAM" id="SSF50331">
    <property type="entry name" value="MOP-like"/>
    <property type="match status" value="1"/>
</dbReference>
<evidence type="ECO:0000256" key="1">
    <source>
        <dbReference type="ARBA" id="ARBA00022448"/>
    </source>
</evidence>
<protein>
    <submittedName>
        <fullName evidence="5">Putative spermidine/putrescine transport system ATP-binding protein</fullName>
    </submittedName>
</protein>
<dbReference type="FunFam" id="3.40.50.300:FF:000425">
    <property type="entry name" value="Probable ABC transporter, ATP-binding subunit"/>
    <property type="match status" value="1"/>
</dbReference>
<keyword evidence="6" id="KW-1185">Reference proteome</keyword>
<dbReference type="InterPro" id="IPR050093">
    <property type="entry name" value="ABC_SmlMolc_Importer"/>
</dbReference>
<dbReference type="PROSITE" id="PS00211">
    <property type="entry name" value="ABC_TRANSPORTER_1"/>
    <property type="match status" value="1"/>
</dbReference>
<feature type="domain" description="ABC transporter" evidence="4">
    <location>
        <begin position="20"/>
        <end position="250"/>
    </location>
</feature>
<dbReference type="GO" id="GO:0043190">
    <property type="term" value="C:ATP-binding cassette (ABC) transporter complex"/>
    <property type="evidence" value="ECO:0007669"/>
    <property type="project" value="InterPro"/>
</dbReference>
<evidence type="ECO:0000256" key="2">
    <source>
        <dbReference type="ARBA" id="ARBA00022741"/>
    </source>
</evidence>
<dbReference type="SMART" id="SM00382">
    <property type="entry name" value="AAA"/>
    <property type="match status" value="1"/>
</dbReference>
<keyword evidence="3 5" id="KW-0067">ATP-binding</keyword>